<name>A0A182S9R7_9DIPT</name>
<dbReference type="Proteomes" id="UP000075901">
    <property type="component" value="Unassembled WGS sequence"/>
</dbReference>
<protein>
    <submittedName>
        <fullName evidence="3">Uncharacterized protein</fullName>
    </submittedName>
</protein>
<feature type="region of interest" description="Disordered" evidence="1">
    <location>
        <begin position="26"/>
        <end position="53"/>
    </location>
</feature>
<organism evidence="3 4">
    <name type="scientific">Anopheles maculatus</name>
    <dbReference type="NCBI Taxonomy" id="74869"/>
    <lineage>
        <taxon>Eukaryota</taxon>
        <taxon>Metazoa</taxon>
        <taxon>Ecdysozoa</taxon>
        <taxon>Arthropoda</taxon>
        <taxon>Hexapoda</taxon>
        <taxon>Insecta</taxon>
        <taxon>Pterygota</taxon>
        <taxon>Neoptera</taxon>
        <taxon>Endopterygota</taxon>
        <taxon>Diptera</taxon>
        <taxon>Nematocera</taxon>
        <taxon>Culicoidea</taxon>
        <taxon>Culicidae</taxon>
        <taxon>Anophelinae</taxon>
        <taxon>Anopheles</taxon>
        <taxon>Anopheles maculatus group</taxon>
    </lineage>
</organism>
<dbReference type="AlphaFoldDB" id="A0A182S9R7"/>
<keyword evidence="2" id="KW-0472">Membrane</keyword>
<evidence type="ECO:0000256" key="1">
    <source>
        <dbReference type="SAM" id="MobiDB-lite"/>
    </source>
</evidence>
<proteinExistence type="predicted"/>
<sequence>MLLVLIVGAVTGIRRDHDDMSVEEMLRRESRDADQTEYESSIDGSSHSTSEGLDMGALPVLIRNRPRRTKQQASGGGSSLLLLLLLPVFTLVFSCCHTGSSVLRNDG</sequence>
<dbReference type="VEuPathDB" id="VectorBase:AMAM002499"/>
<evidence type="ECO:0000313" key="4">
    <source>
        <dbReference type="Proteomes" id="UP000075901"/>
    </source>
</evidence>
<dbReference type="EnsemblMetazoa" id="AMAM002499-RA">
    <property type="protein sequence ID" value="AMAM002499-PA"/>
    <property type="gene ID" value="AMAM002499"/>
</dbReference>
<reference evidence="3" key="2">
    <citation type="submission" date="2020-05" db="UniProtKB">
        <authorList>
            <consortium name="EnsemblMetazoa"/>
        </authorList>
    </citation>
    <scope>IDENTIFICATION</scope>
    <source>
        <strain evidence="3">maculatus3</strain>
    </source>
</reference>
<reference evidence="4" key="1">
    <citation type="submission" date="2013-09" db="EMBL/GenBank/DDBJ databases">
        <title>The Genome Sequence of Anopheles maculatus species B.</title>
        <authorList>
            <consortium name="The Broad Institute Genomics Platform"/>
            <person name="Neafsey D.E."/>
            <person name="Besansky N."/>
            <person name="Howell P."/>
            <person name="Walton C."/>
            <person name="Young S.K."/>
            <person name="Zeng Q."/>
            <person name="Gargeya S."/>
            <person name="Fitzgerald M."/>
            <person name="Haas B."/>
            <person name="Abouelleil A."/>
            <person name="Allen A.W."/>
            <person name="Alvarado L."/>
            <person name="Arachchi H.M."/>
            <person name="Berlin A.M."/>
            <person name="Chapman S.B."/>
            <person name="Gainer-Dewar J."/>
            <person name="Goldberg J."/>
            <person name="Griggs A."/>
            <person name="Gujja S."/>
            <person name="Hansen M."/>
            <person name="Howarth C."/>
            <person name="Imamovic A."/>
            <person name="Ireland A."/>
            <person name="Larimer J."/>
            <person name="McCowan C."/>
            <person name="Murphy C."/>
            <person name="Pearson M."/>
            <person name="Poon T.W."/>
            <person name="Priest M."/>
            <person name="Roberts A."/>
            <person name="Saif S."/>
            <person name="Shea T."/>
            <person name="Sisk P."/>
            <person name="Sykes S."/>
            <person name="Wortman J."/>
            <person name="Nusbaum C."/>
            <person name="Birren B."/>
        </authorList>
    </citation>
    <scope>NUCLEOTIDE SEQUENCE [LARGE SCALE GENOMIC DNA]</scope>
    <source>
        <strain evidence="4">maculatus3</strain>
    </source>
</reference>
<accession>A0A182S9R7</accession>
<evidence type="ECO:0000256" key="2">
    <source>
        <dbReference type="SAM" id="Phobius"/>
    </source>
</evidence>
<keyword evidence="4" id="KW-1185">Reference proteome</keyword>
<evidence type="ECO:0000313" key="3">
    <source>
        <dbReference type="EnsemblMetazoa" id="AMAM002499-PA"/>
    </source>
</evidence>
<keyword evidence="2" id="KW-1133">Transmembrane helix</keyword>
<feature type="compositionally biased region" description="Polar residues" evidence="1">
    <location>
        <begin position="38"/>
        <end position="51"/>
    </location>
</feature>
<feature type="transmembrane region" description="Helical" evidence="2">
    <location>
        <begin position="80"/>
        <end position="103"/>
    </location>
</feature>
<keyword evidence="2" id="KW-0812">Transmembrane</keyword>